<name>A0A9W6Q5I3_9ACTN</name>
<evidence type="ECO:0000313" key="3">
    <source>
        <dbReference type="Proteomes" id="UP001165041"/>
    </source>
</evidence>
<dbReference type="EMBL" id="BSSA01000007">
    <property type="protein sequence ID" value="GLW70252.1"/>
    <property type="molecule type" value="Genomic_DNA"/>
</dbReference>
<evidence type="ECO:0000313" key="2">
    <source>
        <dbReference type="EMBL" id="GLW70252.1"/>
    </source>
</evidence>
<feature type="compositionally biased region" description="Low complexity" evidence="1">
    <location>
        <begin position="25"/>
        <end position="34"/>
    </location>
</feature>
<proteinExistence type="predicted"/>
<gene>
    <name evidence="2" type="ORF">Kpho02_25510</name>
</gene>
<organism evidence="2 3">
    <name type="scientific">Kitasatospora phosalacinea</name>
    <dbReference type="NCBI Taxonomy" id="2065"/>
    <lineage>
        <taxon>Bacteria</taxon>
        <taxon>Bacillati</taxon>
        <taxon>Actinomycetota</taxon>
        <taxon>Actinomycetes</taxon>
        <taxon>Kitasatosporales</taxon>
        <taxon>Streptomycetaceae</taxon>
        <taxon>Kitasatospora</taxon>
    </lineage>
</organism>
<sequence length="93" mass="9993">MTAPAPPSGGTRVTRPAAPRRRPGTARSPRPATAGRGLRGKSGVQLAAAAELEELLLELPVEDDEVEDVVEVEDVEEDEPLTELLELERLSVR</sequence>
<dbReference type="AlphaFoldDB" id="A0A9W6Q5I3"/>
<comment type="caution">
    <text evidence="2">The sequence shown here is derived from an EMBL/GenBank/DDBJ whole genome shotgun (WGS) entry which is preliminary data.</text>
</comment>
<protein>
    <submittedName>
        <fullName evidence="2">Uncharacterized protein</fullName>
    </submittedName>
</protein>
<evidence type="ECO:0000256" key="1">
    <source>
        <dbReference type="SAM" id="MobiDB-lite"/>
    </source>
</evidence>
<reference evidence="2" key="1">
    <citation type="submission" date="2023-02" db="EMBL/GenBank/DDBJ databases">
        <title>Kitasatospora phosalacinea NBRC 14627.</title>
        <authorList>
            <person name="Ichikawa N."/>
            <person name="Sato H."/>
            <person name="Tonouchi N."/>
        </authorList>
    </citation>
    <scope>NUCLEOTIDE SEQUENCE</scope>
    <source>
        <strain evidence="2">NBRC 14627</strain>
    </source>
</reference>
<dbReference type="Proteomes" id="UP001165041">
    <property type="component" value="Unassembled WGS sequence"/>
</dbReference>
<feature type="region of interest" description="Disordered" evidence="1">
    <location>
        <begin position="1"/>
        <end position="41"/>
    </location>
</feature>
<accession>A0A9W6Q5I3</accession>